<sequence>MPGAMFQRLLRSGTPTTMFADWTDTPRAPTQPYRTSLGRIGSPGEGSSGAAKIHCSSHRMVARGMTMNPRRYPANTRREHCRQVNVEPLRKFLTAAGQARDGGFLWAEMKSDEMTKGEGMCPDSRAGCVVYHLARHIPQRSLMTRPVSSSGIKPSEKGSLWQGSERQFLLNGRVAEFRAIEEPAAREVTSGREICDYEYKAVKGAAGRLDYWTGCWVMNLTTFAIPGSLKYVFCEAARLIAVYSVGETGISLLVAAWQLRTFQRVHRENPRLSVHDLLLAKRWSMKCYWNSRNGSSVKAIVPASSIFNANLDSQVLSTDFILDTFGTALAERLACSPPTNVNRVQSPAGSPDFCMWESCWTMPLVGGFPQPLHYGTASYSYITVIGFQDIASVSQSVSQSVSHTIYSPGRWAVASLSYATHTLVLVAVQGFITPDTENTTAYIAQLAWPRGFFAPLVVLLLYTILPVVTVFLFKVRGLTWMTRLPGAFKKPVRTWFL</sequence>
<protein>
    <submittedName>
        <fullName evidence="2">Uncharacterized protein</fullName>
    </submittedName>
</protein>
<accession>A0ABQ9H8M8</accession>
<organism evidence="2 3">
    <name type="scientific">Dryococelus australis</name>
    <dbReference type="NCBI Taxonomy" id="614101"/>
    <lineage>
        <taxon>Eukaryota</taxon>
        <taxon>Metazoa</taxon>
        <taxon>Ecdysozoa</taxon>
        <taxon>Arthropoda</taxon>
        <taxon>Hexapoda</taxon>
        <taxon>Insecta</taxon>
        <taxon>Pterygota</taxon>
        <taxon>Neoptera</taxon>
        <taxon>Polyneoptera</taxon>
        <taxon>Phasmatodea</taxon>
        <taxon>Verophasmatodea</taxon>
        <taxon>Anareolatae</taxon>
        <taxon>Phasmatidae</taxon>
        <taxon>Eurycanthinae</taxon>
        <taxon>Dryococelus</taxon>
    </lineage>
</organism>
<gene>
    <name evidence="2" type="ORF">PR048_017124</name>
</gene>
<name>A0ABQ9H8M8_9NEOP</name>
<feature type="transmembrane region" description="Helical" evidence="1">
    <location>
        <begin position="452"/>
        <end position="473"/>
    </location>
</feature>
<keyword evidence="1" id="KW-1133">Transmembrane helix</keyword>
<evidence type="ECO:0000256" key="1">
    <source>
        <dbReference type="SAM" id="Phobius"/>
    </source>
</evidence>
<evidence type="ECO:0000313" key="2">
    <source>
        <dbReference type="EMBL" id="KAJ8880654.1"/>
    </source>
</evidence>
<dbReference type="EMBL" id="JARBHB010000006">
    <property type="protein sequence ID" value="KAJ8880654.1"/>
    <property type="molecule type" value="Genomic_DNA"/>
</dbReference>
<keyword evidence="3" id="KW-1185">Reference proteome</keyword>
<comment type="caution">
    <text evidence="2">The sequence shown here is derived from an EMBL/GenBank/DDBJ whole genome shotgun (WGS) entry which is preliminary data.</text>
</comment>
<keyword evidence="1" id="KW-0812">Transmembrane</keyword>
<proteinExistence type="predicted"/>
<dbReference type="Proteomes" id="UP001159363">
    <property type="component" value="Chromosome 5"/>
</dbReference>
<evidence type="ECO:0000313" key="3">
    <source>
        <dbReference type="Proteomes" id="UP001159363"/>
    </source>
</evidence>
<keyword evidence="1" id="KW-0472">Membrane</keyword>
<reference evidence="2 3" key="1">
    <citation type="submission" date="2023-02" db="EMBL/GenBank/DDBJ databases">
        <title>LHISI_Scaffold_Assembly.</title>
        <authorList>
            <person name="Stuart O.P."/>
            <person name="Cleave R."/>
            <person name="Magrath M.J.L."/>
            <person name="Mikheyev A.S."/>
        </authorList>
    </citation>
    <scope>NUCLEOTIDE SEQUENCE [LARGE SCALE GENOMIC DNA]</scope>
    <source>
        <strain evidence="2">Daus_M_001</strain>
        <tissue evidence="2">Leg muscle</tissue>
    </source>
</reference>